<dbReference type="Proteomes" id="UP000092612">
    <property type="component" value="Unassembled WGS sequence"/>
</dbReference>
<protein>
    <submittedName>
        <fullName evidence="1">Uncharacterized protein</fullName>
    </submittedName>
</protein>
<evidence type="ECO:0000313" key="2">
    <source>
        <dbReference type="Proteomes" id="UP000092612"/>
    </source>
</evidence>
<gene>
    <name evidence="1" type="ORF">LPB301_08085</name>
</gene>
<evidence type="ECO:0000313" key="1">
    <source>
        <dbReference type="EMBL" id="OBY65765.1"/>
    </source>
</evidence>
<dbReference type="AlphaFoldDB" id="A0A1B8U1N3"/>
<organism evidence="1 2">
    <name type="scientific">Polaribacter reichenbachii</name>
    <dbReference type="NCBI Taxonomy" id="996801"/>
    <lineage>
        <taxon>Bacteria</taxon>
        <taxon>Pseudomonadati</taxon>
        <taxon>Bacteroidota</taxon>
        <taxon>Flavobacteriia</taxon>
        <taxon>Flavobacteriales</taxon>
        <taxon>Flavobacteriaceae</taxon>
    </lineage>
</organism>
<dbReference type="RefSeq" id="WP_068359982.1">
    <property type="nucleotide sequence ID" value="NZ_CP019337.1"/>
</dbReference>
<reference evidence="2" key="1">
    <citation type="submission" date="2016-02" db="EMBL/GenBank/DDBJ databases">
        <title>Paenibacillus sp. LPB0068, isolated from Crassostrea gigas.</title>
        <authorList>
            <person name="Shin S.-K."/>
            <person name="Yi H."/>
        </authorList>
    </citation>
    <scope>NUCLEOTIDE SEQUENCE [LARGE SCALE GENOMIC DNA]</scope>
    <source>
        <strain evidence="2">KCTC 23969</strain>
    </source>
</reference>
<name>A0A1B8U1N3_9FLAO</name>
<sequence length="78" mass="9030">MFDGVKSKIPILKPEVAALTIVKSIEKNKRMVTIPGYIYRVTRFGQAIMSINMFDWFAENLLGIYKTIEHFIGHKKEI</sequence>
<proteinExistence type="predicted"/>
<dbReference type="EMBL" id="LSFL01000029">
    <property type="protein sequence ID" value="OBY65765.1"/>
    <property type="molecule type" value="Genomic_DNA"/>
</dbReference>
<keyword evidence="2" id="KW-1185">Reference proteome</keyword>
<accession>A0A1B8U1N3</accession>
<comment type="caution">
    <text evidence="1">The sequence shown here is derived from an EMBL/GenBank/DDBJ whole genome shotgun (WGS) entry which is preliminary data.</text>
</comment>